<evidence type="ECO:0000313" key="2">
    <source>
        <dbReference type="Proteomes" id="UP000032679"/>
    </source>
</evidence>
<evidence type="ECO:0000313" key="1">
    <source>
        <dbReference type="EMBL" id="GAN54607.1"/>
    </source>
</evidence>
<reference evidence="1 2" key="1">
    <citation type="submission" date="2012-10" db="EMBL/GenBank/DDBJ databases">
        <title>Genome sequencing of Tanticharoenia sakaeratensis NBRC 103193.</title>
        <authorList>
            <person name="Azuma Y."/>
            <person name="Hadano H."/>
            <person name="Hirakawa H."/>
            <person name="Matsushita K."/>
        </authorList>
    </citation>
    <scope>NUCLEOTIDE SEQUENCE [LARGE SCALE GENOMIC DNA]</scope>
    <source>
        <strain evidence="1 2">NBRC 103193</strain>
    </source>
</reference>
<dbReference type="AlphaFoldDB" id="A0A0D6MLQ6"/>
<dbReference type="Proteomes" id="UP000032679">
    <property type="component" value="Unassembled WGS sequence"/>
</dbReference>
<dbReference type="STRING" id="1231623.Tasa_025_038"/>
<name>A0A0D6MLQ6_9PROT</name>
<comment type="caution">
    <text evidence="1">The sequence shown here is derived from an EMBL/GenBank/DDBJ whole genome shotgun (WGS) entry which is preliminary data.</text>
</comment>
<dbReference type="EMBL" id="BALE01000025">
    <property type="protein sequence ID" value="GAN54607.1"/>
    <property type="molecule type" value="Genomic_DNA"/>
</dbReference>
<protein>
    <submittedName>
        <fullName evidence="1">Uncharacterized protein</fullName>
    </submittedName>
</protein>
<sequence length="76" mass="8418">MIVAAERTTQATFADPRPYGVSVCRVTETGCYPVLQFLTLKRYPADRNNGLPPRLCETLMPQIANNLLGVYPHGIP</sequence>
<gene>
    <name evidence="1" type="ORF">Tasa_025_038</name>
</gene>
<proteinExistence type="predicted"/>
<organism evidence="1 2">
    <name type="scientific">Tanticharoenia sakaeratensis NBRC 103193</name>
    <dbReference type="NCBI Taxonomy" id="1231623"/>
    <lineage>
        <taxon>Bacteria</taxon>
        <taxon>Pseudomonadati</taxon>
        <taxon>Pseudomonadota</taxon>
        <taxon>Alphaproteobacteria</taxon>
        <taxon>Acetobacterales</taxon>
        <taxon>Acetobacteraceae</taxon>
        <taxon>Tanticharoenia</taxon>
    </lineage>
</organism>
<keyword evidence="2" id="KW-1185">Reference proteome</keyword>
<accession>A0A0D6MLQ6</accession>